<dbReference type="EMBL" id="ML769501">
    <property type="protein sequence ID" value="KAE9397195.1"/>
    <property type="molecule type" value="Genomic_DNA"/>
</dbReference>
<gene>
    <name evidence="1" type="ORF">BT96DRAFT_921684</name>
</gene>
<accession>A0A6A4HJZ3</accession>
<name>A0A6A4HJZ3_9AGAR</name>
<dbReference type="Proteomes" id="UP000799118">
    <property type="component" value="Unassembled WGS sequence"/>
</dbReference>
<proteinExistence type="predicted"/>
<evidence type="ECO:0000313" key="1">
    <source>
        <dbReference type="EMBL" id="KAE9397195.1"/>
    </source>
</evidence>
<evidence type="ECO:0000313" key="2">
    <source>
        <dbReference type="Proteomes" id="UP000799118"/>
    </source>
</evidence>
<sequence>MLRYRCTFHNAWPTKTTLPGSSKADWHALPILLHLQTSCIANSRYIHATLVF</sequence>
<dbReference type="AlphaFoldDB" id="A0A6A4HJZ3"/>
<organism evidence="1 2">
    <name type="scientific">Gymnopus androsaceus JB14</name>
    <dbReference type="NCBI Taxonomy" id="1447944"/>
    <lineage>
        <taxon>Eukaryota</taxon>
        <taxon>Fungi</taxon>
        <taxon>Dikarya</taxon>
        <taxon>Basidiomycota</taxon>
        <taxon>Agaricomycotina</taxon>
        <taxon>Agaricomycetes</taxon>
        <taxon>Agaricomycetidae</taxon>
        <taxon>Agaricales</taxon>
        <taxon>Marasmiineae</taxon>
        <taxon>Omphalotaceae</taxon>
        <taxon>Gymnopus</taxon>
    </lineage>
</organism>
<keyword evidence="2" id="KW-1185">Reference proteome</keyword>
<protein>
    <submittedName>
        <fullName evidence="1">Uncharacterized protein</fullName>
    </submittedName>
</protein>
<reference evidence="1" key="1">
    <citation type="journal article" date="2019" name="Environ. Microbiol.">
        <title>Fungal ecological strategies reflected in gene transcription - a case study of two litter decomposers.</title>
        <authorList>
            <person name="Barbi F."/>
            <person name="Kohler A."/>
            <person name="Barry K."/>
            <person name="Baskaran P."/>
            <person name="Daum C."/>
            <person name="Fauchery L."/>
            <person name="Ihrmark K."/>
            <person name="Kuo A."/>
            <person name="LaButti K."/>
            <person name="Lipzen A."/>
            <person name="Morin E."/>
            <person name="Grigoriev I.V."/>
            <person name="Henrissat B."/>
            <person name="Lindahl B."/>
            <person name="Martin F."/>
        </authorList>
    </citation>
    <scope>NUCLEOTIDE SEQUENCE</scope>
    <source>
        <strain evidence="1">JB14</strain>
    </source>
</reference>